<evidence type="ECO:0000256" key="2">
    <source>
        <dbReference type="SAM" id="Phobius"/>
    </source>
</evidence>
<dbReference type="AlphaFoldDB" id="A0A4U1EUL6"/>
<feature type="non-terminal residue" evidence="3">
    <location>
        <position position="1"/>
    </location>
</feature>
<evidence type="ECO:0000256" key="1">
    <source>
        <dbReference type="SAM" id="MobiDB-lite"/>
    </source>
</evidence>
<feature type="transmembrane region" description="Helical" evidence="2">
    <location>
        <begin position="52"/>
        <end position="71"/>
    </location>
</feature>
<reference evidence="4" key="1">
    <citation type="journal article" date="2019" name="IScience">
        <title>Narwhal Genome Reveals Long-Term Low Genetic Diversity despite Current Large Abundance Size.</title>
        <authorList>
            <person name="Westbury M.V."/>
            <person name="Petersen B."/>
            <person name="Garde E."/>
            <person name="Heide-Jorgensen M.P."/>
            <person name="Lorenzen E.D."/>
        </authorList>
    </citation>
    <scope>NUCLEOTIDE SEQUENCE [LARGE SCALE GENOMIC DNA]</scope>
</reference>
<proteinExistence type="predicted"/>
<keyword evidence="2" id="KW-1133">Transmembrane helix</keyword>
<dbReference type="EMBL" id="RWIC01000811">
    <property type="protein sequence ID" value="TKC40007.1"/>
    <property type="molecule type" value="Genomic_DNA"/>
</dbReference>
<evidence type="ECO:0000313" key="3">
    <source>
        <dbReference type="EMBL" id="TKC40007.1"/>
    </source>
</evidence>
<sequence length="113" mass="11267">AVGGEACAAEGDAGRARVRQSTALTSAAATSSGIHAASASCLGTMGLGSRGILAVLALGVVVGVALLKIIADSTDPEGSPGKKNPMSVEDSNDNPIGEFKKVRKQIICLGYIK</sequence>
<keyword evidence="2" id="KW-0812">Transmembrane</keyword>
<comment type="caution">
    <text evidence="3">The sequence shown here is derived from an EMBL/GenBank/DDBJ whole genome shotgun (WGS) entry which is preliminary data.</text>
</comment>
<gene>
    <name evidence="3" type="ORF">EI555_001663</name>
</gene>
<name>A0A4U1EUL6_MONMO</name>
<evidence type="ECO:0000313" key="4">
    <source>
        <dbReference type="Proteomes" id="UP000308365"/>
    </source>
</evidence>
<feature type="region of interest" description="Disordered" evidence="1">
    <location>
        <begin position="73"/>
        <end position="96"/>
    </location>
</feature>
<keyword evidence="2" id="KW-0472">Membrane</keyword>
<dbReference type="Proteomes" id="UP000308365">
    <property type="component" value="Unassembled WGS sequence"/>
</dbReference>
<organism evidence="3 4">
    <name type="scientific">Monodon monoceros</name>
    <name type="common">Narwhal</name>
    <name type="synonym">Ceratodon monodon</name>
    <dbReference type="NCBI Taxonomy" id="40151"/>
    <lineage>
        <taxon>Eukaryota</taxon>
        <taxon>Metazoa</taxon>
        <taxon>Chordata</taxon>
        <taxon>Craniata</taxon>
        <taxon>Vertebrata</taxon>
        <taxon>Euteleostomi</taxon>
        <taxon>Mammalia</taxon>
        <taxon>Eutheria</taxon>
        <taxon>Laurasiatheria</taxon>
        <taxon>Artiodactyla</taxon>
        <taxon>Whippomorpha</taxon>
        <taxon>Cetacea</taxon>
        <taxon>Odontoceti</taxon>
        <taxon>Monodontidae</taxon>
        <taxon>Monodon</taxon>
    </lineage>
</organism>
<accession>A0A4U1EUL6</accession>
<protein>
    <submittedName>
        <fullName evidence="3">Uncharacterized protein</fullName>
    </submittedName>
</protein>